<evidence type="ECO:0000256" key="5">
    <source>
        <dbReference type="RuleBase" id="RU363076"/>
    </source>
</evidence>
<protein>
    <recommendedName>
        <fullName evidence="5">SURF1-like protein</fullName>
    </recommendedName>
</protein>
<keyword evidence="3 5" id="KW-1133">Transmembrane helix</keyword>
<dbReference type="RefSeq" id="XP_003956364.1">
    <property type="nucleotide sequence ID" value="XM_003956315.1"/>
</dbReference>
<dbReference type="HOGENOM" id="CLU_047737_4_0_1"/>
<accession>H2AS79</accession>
<organism evidence="6 7">
    <name type="scientific">Kazachstania africana (strain ATCC 22294 / BCRC 22015 / CBS 2517 / CECT 1963 / NBRC 1671 / NRRL Y-8276)</name>
    <name type="common">Yeast</name>
    <name type="synonym">Kluyveromyces africanus</name>
    <dbReference type="NCBI Taxonomy" id="1071382"/>
    <lineage>
        <taxon>Eukaryota</taxon>
        <taxon>Fungi</taxon>
        <taxon>Dikarya</taxon>
        <taxon>Ascomycota</taxon>
        <taxon>Saccharomycotina</taxon>
        <taxon>Saccharomycetes</taxon>
        <taxon>Saccharomycetales</taxon>
        <taxon>Saccharomycetaceae</taxon>
        <taxon>Kazachstania</taxon>
    </lineage>
</organism>
<dbReference type="InterPro" id="IPR002994">
    <property type="entry name" value="Surf1/Shy1"/>
</dbReference>
<keyword evidence="5" id="KW-0496">Mitochondrion</keyword>
<keyword evidence="7" id="KW-1185">Reference proteome</keyword>
<dbReference type="GeneID" id="13885148"/>
<evidence type="ECO:0000256" key="3">
    <source>
        <dbReference type="ARBA" id="ARBA00022989"/>
    </source>
</evidence>
<keyword evidence="4 5" id="KW-0472">Membrane</keyword>
<evidence type="ECO:0000256" key="1">
    <source>
        <dbReference type="ARBA" id="ARBA00004370"/>
    </source>
</evidence>
<dbReference type="AlphaFoldDB" id="H2AS79"/>
<dbReference type="EMBL" id="HE650823">
    <property type="protein sequence ID" value="CCF57229.1"/>
    <property type="molecule type" value="Genomic_DNA"/>
</dbReference>
<proteinExistence type="inferred from homology"/>
<reference evidence="6 7" key="1">
    <citation type="journal article" date="2011" name="Proc. Natl. Acad. Sci. U.S.A.">
        <title>Evolutionary erosion of yeast sex chromosomes by mating-type switching accidents.</title>
        <authorList>
            <person name="Gordon J.L."/>
            <person name="Armisen D."/>
            <person name="Proux-Wera E."/>
            <person name="Oheigeartaigh S.S."/>
            <person name="Byrne K.P."/>
            <person name="Wolfe K.H."/>
        </authorList>
    </citation>
    <scope>NUCLEOTIDE SEQUENCE [LARGE SCALE GENOMIC DNA]</scope>
    <source>
        <strain evidence="7">ATCC 22294 / BCRC 22015 / CBS 2517 / CECT 1963 / NBRC 1671 / NRRL Y-8276</strain>
    </source>
</reference>
<dbReference type="Pfam" id="PF02104">
    <property type="entry name" value="SURF1"/>
    <property type="match status" value="1"/>
</dbReference>
<keyword evidence="5" id="KW-0999">Mitochondrion inner membrane</keyword>
<evidence type="ECO:0000313" key="6">
    <source>
        <dbReference type="EMBL" id="CCF57229.1"/>
    </source>
</evidence>
<sequence length="366" mass="42352">MISLRPVFLPRQGIVYKAIRCRFNYLQNRACNRSVVTSTIDWKPIKTTHNPNEGPKNGSSTGKKVVLGLMFAMPVISFYLGTWQLRRLDWKTKLIASCETKLIYPPISLPKVFTVDMCEDWEYRKVKIKGHFVHEEELFVGPRVKHGEKGYLLFTPFIREDTGEKILVERGWIAEAKVSPDTRTLTHLSLPSGKDIELICIVRPPKKRGKFQWKQEDKESRLWQVSDIYDMAASVDCKPIHFQALYDMTNHASWMNNETESHEQNLLASIRHWVTGTKKIDIKSIADDDDSLAFTEWQFMKAGVPIGKTPTVDFRNSHLQYLVTWYGLSFLSTIFLIVALKKMWKGGVISQSQLKKEKLKHARKYT</sequence>
<dbReference type="GO" id="GO:0005743">
    <property type="term" value="C:mitochondrial inner membrane"/>
    <property type="evidence" value="ECO:0007669"/>
    <property type="project" value="UniProtKB-SubCell"/>
</dbReference>
<evidence type="ECO:0000256" key="2">
    <source>
        <dbReference type="ARBA" id="ARBA00022692"/>
    </source>
</evidence>
<evidence type="ECO:0000256" key="4">
    <source>
        <dbReference type="ARBA" id="ARBA00023136"/>
    </source>
</evidence>
<dbReference type="PANTHER" id="PTHR23427">
    <property type="entry name" value="SURFEIT LOCUS PROTEIN"/>
    <property type="match status" value="1"/>
</dbReference>
<dbReference type="PANTHER" id="PTHR23427:SF2">
    <property type="entry name" value="SURFEIT LOCUS PROTEIN 1"/>
    <property type="match status" value="1"/>
</dbReference>
<comment type="function">
    <text evidence="5">Probably involved in the biogenesis of the COX complex.</text>
</comment>
<dbReference type="STRING" id="1071382.H2AS79"/>
<dbReference type="GO" id="GO:0033617">
    <property type="term" value="P:mitochondrial respiratory chain complex IV assembly"/>
    <property type="evidence" value="ECO:0007669"/>
    <property type="project" value="EnsemblFungi"/>
</dbReference>
<dbReference type="OrthoDB" id="10040024at2759"/>
<keyword evidence="2 5" id="KW-0812">Transmembrane</keyword>
<feature type="transmembrane region" description="Helical" evidence="5">
    <location>
        <begin position="319"/>
        <end position="340"/>
    </location>
</feature>
<gene>
    <name evidence="6" type="primary">KAFR0C02360</name>
    <name evidence="6" type="ORF">KAFR_0C02360</name>
</gene>
<dbReference type="CDD" id="cd06662">
    <property type="entry name" value="SURF1"/>
    <property type="match status" value="1"/>
</dbReference>
<dbReference type="InParanoid" id="H2AS79"/>
<dbReference type="InterPro" id="IPR045214">
    <property type="entry name" value="Surf1/Surf4"/>
</dbReference>
<dbReference type="eggNOG" id="KOG1563">
    <property type="taxonomic scope" value="Eukaryota"/>
</dbReference>
<dbReference type="PROSITE" id="PS50895">
    <property type="entry name" value="SURF1"/>
    <property type="match status" value="1"/>
</dbReference>
<dbReference type="FunCoup" id="H2AS79">
    <property type="interactions" value="402"/>
</dbReference>
<comment type="subcellular location">
    <subcellularLocation>
        <location evidence="1">Membrane</location>
    </subcellularLocation>
    <subcellularLocation>
        <location evidence="5">Mitochondrion inner membrane</location>
        <topology evidence="5">Multi-pass membrane protein</topology>
    </subcellularLocation>
</comment>
<dbReference type="GO" id="GO:0051082">
    <property type="term" value="F:unfolded protein binding"/>
    <property type="evidence" value="ECO:0007669"/>
    <property type="project" value="EnsemblFungi"/>
</dbReference>
<comment type="caution">
    <text evidence="5">Lacks conserved residue(s) required for the propagation of feature annotation.</text>
</comment>
<comment type="similarity">
    <text evidence="5">Belongs to the SURF1 family.</text>
</comment>
<dbReference type="KEGG" id="kaf:KAFR_0C02360"/>
<evidence type="ECO:0000313" key="7">
    <source>
        <dbReference type="Proteomes" id="UP000005220"/>
    </source>
</evidence>
<dbReference type="Proteomes" id="UP000005220">
    <property type="component" value="Chromosome 3"/>
</dbReference>
<name>H2AS79_KAZAF</name>